<evidence type="ECO:0000313" key="5">
    <source>
        <dbReference type="EMBL" id="MBO2456158.1"/>
    </source>
</evidence>
<proteinExistence type="predicted"/>
<reference evidence="5 6" key="1">
    <citation type="submission" date="2021-03" db="EMBL/GenBank/DDBJ databases">
        <title>Actinomadura violae sp. nov., isolated from lichen in Thailand.</title>
        <authorList>
            <person name="Kanchanasin P."/>
            <person name="Saeng-In P."/>
            <person name="Phongsopitanun W."/>
            <person name="Yuki M."/>
            <person name="Kudo T."/>
            <person name="Ohkuma M."/>
            <person name="Tanasupawat S."/>
        </authorList>
    </citation>
    <scope>NUCLEOTIDE SEQUENCE [LARGE SCALE GENOMIC DNA]</scope>
    <source>
        <strain evidence="5 6">LCR2-06</strain>
    </source>
</reference>
<comment type="subcellular location">
    <subcellularLocation>
        <location evidence="1">Secreted</location>
    </subcellularLocation>
</comment>
<organism evidence="5 6">
    <name type="scientific">Actinomadura violacea</name>
    <dbReference type="NCBI Taxonomy" id="2819934"/>
    <lineage>
        <taxon>Bacteria</taxon>
        <taxon>Bacillati</taxon>
        <taxon>Actinomycetota</taxon>
        <taxon>Actinomycetes</taxon>
        <taxon>Streptosporangiales</taxon>
        <taxon>Thermomonosporaceae</taxon>
        <taxon>Actinomadura</taxon>
    </lineage>
</organism>
<dbReference type="InterPro" id="IPR039448">
    <property type="entry name" value="Beta_helix"/>
</dbReference>
<sequence length="502" mass="53086">MGSTAYPVPVGALFVAPSGDDNAAGTVREPLRTLGAAVAKAPVLGTIVLRGGTYHESVKVPAGRKLTIQSASHEAVWLDGSSPVTGWRQDNGAWVHDGWTARFDASPTYTSGAAPSDDPDFRFVSPDHPMAAHPDQLWIDGSPQTQVASRAEVRPGTFYVDEAAQRLYLGGDPRGHDVRASTLGHALVLRAGRSTLRGIGIRRYATSLPELGSLRISGPNVTVENVVVDGSATAGLSVNGPGARIRHVTASGNGMLGVLGHNADDLRLESVRTDHNNLEHFKYAPVSGGIKITQSRRVALVASVAADNLGKGVWLDESVYDATLTDDRILRNASHGVALELSAKAVVTRSVISGNGDDGLKVNNTSDVRIEGNTLAGNGRTIDLAQDPRSPDRPGAIGLDPRHAGDPAMTWRIEKITVRGNTLATPRPGTPCLLCVARVARKGPAGAAEITLDGNLYRRSDSSTPHSLIVWTDQDGVTSRFPDLARFRSATGQEKHGRLDNT</sequence>
<dbReference type="Proteomes" id="UP000680206">
    <property type="component" value="Unassembled WGS sequence"/>
</dbReference>
<dbReference type="InterPro" id="IPR012334">
    <property type="entry name" value="Pectin_lyas_fold"/>
</dbReference>
<dbReference type="SUPFAM" id="SSF51126">
    <property type="entry name" value="Pectin lyase-like"/>
    <property type="match status" value="1"/>
</dbReference>
<evidence type="ECO:0000256" key="2">
    <source>
        <dbReference type="ARBA" id="ARBA00022525"/>
    </source>
</evidence>
<keyword evidence="3" id="KW-0732">Signal</keyword>
<dbReference type="InterPro" id="IPR006626">
    <property type="entry name" value="PbH1"/>
</dbReference>
<accession>A0ABS3RII6</accession>
<keyword evidence="6" id="KW-1185">Reference proteome</keyword>
<gene>
    <name evidence="5" type="ORF">J4709_00980</name>
</gene>
<evidence type="ECO:0000259" key="4">
    <source>
        <dbReference type="Pfam" id="PF13229"/>
    </source>
</evidence>
<evidence type="ECO:0000256" key="1">
    <source>
        <dbReference type="ARBA" id="ARBA00004613"/>
    </source>
</evidence>
<comment type="caution">
    <text evidence="5">The sequence shown here is derived from an EMBL/GenBank/DDBJ whole genome shotgun (WGS) entry which is preliminary data.</text>
</comment>
<name>A0ABS3RII6_9ACTN</name>
<protein>
    <submittedName>
        <fullName evidence="5">Right-handed parallel beta-helix repeat-containing protein</fullName>
    </submittedName>
</protein>
<evidence type="ECO:0000256" key="3">
    <source>
        <dbReference type="ARBA" id="ARBA00022729"/>
    </source>
</evidence>
<dbReference type="EMBL" id="JAGEPF010000001">
    <property type="protein sequence ID" value="MBO2456158.1"/>
    <property type="molecule type" value="Genomic_DNA"/>
</dbReference>
<evidence type="ECO:0000313" key="6">
    <source>
        <dbReference type="Proteomes" id="UP000680206"/>
    </source>
</evidence>
<dbReference type="Pfam" id="PF13229">
    <property type="entry name" value="Beta_helix"/>
    <property type="match status" value="1"/>
</dbReference>
<dbReference type="RefSeq" id="WP_208235776.1">
    <property type="nucleotide sequence ID" value="NZ_JAGEPF010000001.1"/>
</dbReference>
<keyword evidence="2" id="KW-0964">Secreted</keyword>
<dbReference type="InterPro" id="IPR052052">
    <property type="entry name" value="Polysaccharide_Lyase_9"/>
</dbReference>
<dbReference type="InterPro" id="IPR011050">
    <property type="entry name" value="Pectin_lyase_fold/virulence"/>
</dbReference>
<dbReference type="Gene3D" id="2.160.20.10">
    <property type="entry name" value="Single-stranded right-handed beta-helix, Pectin lyase-like"/>
    <property type="match status" value="2"/>
</dbReference>
<feature type="domain" description="Right handed beta helix" evidence="4">
    <location>
        <begin position="220"/>
        <end position="375"/>
    </location>
</feature>
<dbReference type="PANTHER" id="PTHR40088">
    <property type="entry name" value="PECTATE LYASE (EUROFUNG)"/>
    <property type="match status" value="1"/>
</dbReference>
<dbReference type="PANTHER" id="PTHR40088:SF2">
    <property type="entry name" value="SECRETED SUGAR HYDROLASE"/>
    <property type="match status" value="1"/>
</dbReference>
<dbReference type="SMART" id="SM00710">
    <property type="entry name" value="PbH1"/>
    <property type="match status" value="3"/>
</dbReference>